<dbReference type="KEGG" id="gms:SOIL9_00220"/>
<sequence>MEPKDVRAGDLVRKKQGTTFILELKPVTDPLRRQGYPARDPNYRLKLALKRLLRDYGLECTSVRDGQGEPIDTDDEEPT</sequence>
<gene>
    <name evidence="1" type="ORF">SOIL9_00220</name>
</gene>
<evidence type="ECO:0000313" key="2">
    <source>
        <dbReference type="Proteomes" id="UP000464178"/>
    </source>
</evidence>
<evidence type="ECO:0000313" key="1">
    <source>
        <dbReference type="EMBL" id="VTR99195.1"/>
    </source>
</evidence>
<dbReference type="AlphaFoldDB" id="A0A6P2DCG4"/>
<proteinExistence type="predicted"/>
<dbReference type="RefSeq" id="WP_162671814.1">
    <property type="nucleotide sequence ID" value="NZ_LR593886.1"/>
</dbReference>
<name>A0A6P2DCG4_9BACT</name>
<organism evidence="1 2">
    <name type="scientific">Gemmata massiliana</name>
    <dbReference type="NCBI Taxonomy" id="1210884"/>
    <lineage>
        <taxon>Bacteria</taxon>
        <taxon>Pseudomonadati</taxon>
        <taxon>Planctomycetota</taxon>
        <taxon>Planctomycetia</taxon>
        <taxon>Gemmatales</taxon>
        <taxon>Gemmataceae</taxon>
        <taxon>Gemmata</taxon>
    </lineage>
</organism>
<dbReference type="Proteomes" id="UP000464178">
    <property type="component" value="Chromosome"/>
</dbReference>
<reference evidence="1 2" key="1">
    <citation type="submission" date="2019-05" db="EMBL/GenBank/DDBJ databases">
        <authorList>
            <consortium name="Science for Life Laboratories"/>
        </authorList>
    </citation>
    <scope>NUCLEOTIDE SEQUENCE [LARGE SCALE GENOMIC DNA]</scope>
    <source>
        <strain evidence="1">Soil9</strain>
    </source>
</reference>
<keyword evidence="2" id="KW-1185">Reference proteome</keyword>
<accession>A0A6P2DCG4</accession>
<protein>
    <submittedName>
        <fullName evidence="1">Uncharacterized protein</fullName>
    </submittedName>
</protein>
<dbReference type="EMBL" id="LR593886">
    <property type="protein sequence ID" value="VTR99195.1"/>
    <property type="molecule type" value="Genomic_DNA"/>
</dbReference>